<dbReference type="AlphaFoldDB" id="A0A4Q7NZ84"/>
<accession>A0A4Q7NZ84</accession>
<keyword evidence="2" id="KW-1185">Reference proteome</keyword>
<dbReference type="EMBL" id="SGXF01000007">
    <property type="protein sequence ID" value="RZS92776.1"/>
    <property type="molecule type" value="Genomic_DNA"/>
</dbReference>
<comment type="caution">
    <text evidence="1">The sequence shown here is derived from an EMBL/GenBank/DDBJ whole genome shotgun (WGS) entry which is preliminary data.</text>
</comment>
<reference evidence="1 2" key="1">
    <citation type="submission" date="2019-02" db="EMBL/GenBank/DDBJ databases">
        <title>Genomic Encyclopedia of Type Strains, Phase IV (KMG-IV): sequencing the most valuable type-strain genomes for metagenomic binning, comparative biology and taxonomic classification.</title>
        <authorList>
            <person name="Goeker M."/>
        </authorList>
    </citation>
    <scope>NUCLEOTIDE SEQUENCE [LARGE SCALE GENOMIC DNA]</scope>
    <source>
        <strain evidence="1 2">DSM 29486</strain>
    </source>
</reference>
<name>A0A4Q7NZ84_9FIRM</name>
<protein>
    <submittedName>
        <fullName evidence="1">Uncharacterized protein</fullName>
    </submittedName>
</protein>
<sequence length="90" mass="9888">MSTAGIRAGQQQAGKGTLPKCRFLLQGRRWAAAEYAADCHSCGALSLECKSDFMTMVSFPRLIMVIFCCVRKYAAEAAPCQIRLHTKDIS</sequence>
<organism evidence="1 2">
    <name type="scientific">Cuneatibacter caecimuris</name>
    <dbReference type="NCBI Taxonomy" id="1796618"/>
    <lineage>
        <taxon>Bacteria</taxon>
        <taxon>Bacillati</taxon>
        <taxon>Bacillota</taxon>
        <taxon>Clostridia</taxon>
        <taxon>Lachnospirales</taxon>
        <taxon>Lachnospiraceae</taxon>
        <taxon>Cuneatibacter</taxon>
    </lineage>
</organism>
<dbReference type="Proteomes" id="UP000292927">
    <property type="component" value="Unassembled WGS sequence"/>
</dbReference>
<gene>
    <name evidence="1" type="ORF">EV209_2845</name>
</gene>
<evidence type="ECO:0000313" key="2">
    <source>
        <dbReference type="Proteomes" id="UP000292927"/>
    </source>
</evidence>
<proteinExistence type="predicted"/>
<evidence type="ECO:0000313" key="1">
    <source>
        <dbReference type="EMBL" id="RZS92776.1"/>
    </source>
</evidence>